<proteinExistence type="predicted"/>
<evidence type="ECO:0000313" key="2">
    <source>
        <dbReference type="Proteomes" id="UP000659904"/>
    </source>
</evidence>
<accession>A0A8J3KFM7</accession>
<dbReference type="AlphaFoldDB" id="A0A8J3KFM7"/>
<sequence length="62" mass="6265">MYLFDADSVVVSTAVELLRVHQPASAEDPSCGGCGEPAPCAVATNAMQIRSAANLAAGFGEP</sequence>
<protein>
    <submittedName>
        <fullName evidence="1">Uncharacterized protein</fullName>
    </submittedName>
</protein>
<gene>
    <name evidence="1" type="ORF">Cci01nite_39360</name>
</gene>
<dbReference type="Proteomes" id="UP000659904">
    <property type="component" value="Unassembled WGS sequence"/>
</dbReference>
<organism evidence="1 2">
    <name type="scientific">Catellatospora citrea</name>
    <dbReference type="NCBI Taxonomy" id="53366"/>
    <lineage>
        <taxon>Bacteria</taxon>
        <taxon>Bacillati</taxon>
        <taxon>Actinomycetota</taxon>
        <taxon>Actinomycetes</taxon>
        <taxon>Micromonosporales</taxon>
        <taxon>Micromonosporaceae</taxon>
        <taxon>Catellatospora</taxon>
    </lineage>
</organism>
<reference evidence="1 2" key="1">
    <citation type="submission" date="2021-01" db="EMBL/GenBank/DDBJ databases">
        <title>Whole genome shotgun sequence of Catellatospora citrea NBRC 14495.</title>
        <authorList>
            <person name="Komaki H."/>
            <person name="Tamura T."/>
        </authorList>
    </citation>
    <scope>NUCLEOTIDE SEQUENCE [LARGE SCALE GENOMIC DNA]</scope>
    <source>
        <strain evidence="1 2">NBRC 14495</strain>
    </source>
</reference>
<name>A0A8J3KFM7_9ACTN</name>
<evidence type="ECO:0000313" key="1">
    <source>
        <dbReference type="EMBL" id="GIF98842.1"/>
    </source>
</evidence>
<dbReference type="EMBL" id="BONH01000017">
    <property type="protein sequence ID" value="GIF98842.1"/>
    <property type="molecule type" value="Genomic_DNA"/>
</dbReference>
<comment type="caution">
    <text evidence="1">The sequence shown here is derived from an EMBL/GenBank/DDBJ whole genome shotgun (WGS) entry which is preliminary data.</text>
</comment>
<dbReference type="RefSeq" id="WP_120320446.1">
    <property type="nucleotide sequence ID" value="NZ_BONH01000017.1"/>
</dbReference>
<keyword evidence="2" id="KW-1185">Reference proteome</keyword>